<protein>
    <submittedName>
        <fullName evidence="5">Diadenosine tetraphosphate (Ap4A) hydrolase</fullName>
    </submittedName>
</protein>
<dbReference type="Pfam" id="PF01230">
    <property type="entry name" value="HIT"/>
    <property type="match status" value="1"/>
</dbReference>
<evidence type="ECO:0000256" key="1">
    <source>
        <dbReference type="PIRSR" id="PIRSR601310-1"/>
    </source>
</evidence>
<dbReference type="InterPro" id="IPR019808">
    <property type="entry name" value="Histidine_triad_CS"/>
</dbReference>
<evidence type="ECO:0000256" key="3">
    <source>
        <dbReference type="PROSITE-ProRule" id="PRU00464"/>
    </source>
</evidence>
<sequence length="148" mass="16852">MNCPFCAIAAGQLPAHLLHEDEHFLVILDIYPIRPAHVLLVSREHAPHLSDLPLPARERLVALAERVQRALRACGHGRDGINIMINDGPASNQHVPHFHLHLVPRRLGDLPWLLWRMLTRFLPLGRKTLQRRLEGEADALRQALQREA</sequence>
<dbReference type="Proteomes" id="UP000198706">
    <property type="component" value="Unassembled WGS sequence"/>
</dbReference>
<dbReference type="PANTHER" id="PTHR46648">
    <property type="entry name" value="HIT FAMILY PROTEIN 1"/>
    <property type="match status" value="1"/>
</dbReference>
<feature type="domain" description="HIT" evidence="4">
    <location>
        <begin position="4"/>
        <end position="112"/>
    </location>
</feature>
<keyword evidence="5" id="KW-0378">Hydrolase</keyword>
<reference evidence="5 6" key="1">
    <citation type="submission" date="2016-10" db="EMBL/GenBank/DDBJ databases">
        <authorList>
            <person name="de Groot N.N."/>
        </authorList>
    </citation>
    <scope>NUCLEOTIDE SEQUENCE [LARGE SCALE GENOMIC DNA]</scope>
    <source>
        <strain evidence="5 6">JCM 21544</strain>
    </source>
</reference>
<dbReference type="SUPFAM" id="SSF54197">
    <property type="entry name" value="HIT-like"/>
    <property type="match status" value="1"/>
</dbReference>
<evidence type="ECO:0000313" key="5">
    <source>
        <dbReference type="EMBL" id="SDK75426.1"/>
    </source>
</evidence>
<dbReference type="InterPro" id="IPR011146">
    <property type="entry name" value="HIT-like"/>
</dbReference>
<gene>
    <name evidence="5" type="ORF">SAMN05216186_11059</name>
</gene>
<dbReference type="RefSeq" id="WP_084339622.1">
    <property type="nucleotide sequence ID" value="NZ_CBKZNZ010000056.1"/>
</dbReference>
<dbReference type="EMBL" id="FNFD01000010">
    <property type="protein sequence ID" value="SDK75426.1"/>
    <property type="molecule type" value="Genomic_DNA"/>
</dbReference>
<accession>A0A1G9EH27</accession>
<dbReference type="OrthoDB" id="9784774at2"/>
<dbReference type="PANTHER" id="PTHR46648:SF1">
    <property type="entry name" value="ADENOSINE 5'-MONOPHOSPHORAMIDASE HNT1"/>
    <property type="match status" value="1"/>
</dbReference>
<dbReference type="STRING" id="137658.SAMN05216186_11059"/>
<dbReference type="GO" id="GO:0009117">
    <property type="term" value="P:nucleotide metabolic process"/>
    <property type="evidence" value="ECO:0007669"/>
    <property type="project" value="TreeGrafter"/>
</dbReference>
<dbReference type="AlphaFoldDB" id="A0A1G9EH27"/>
<dbReference type="InterPro" id="IPR001310">
    <property type="entry name" value="Histidine_triad_HIT"/>
</dbReference>
<dbReference type="PROSITE" id="PS00892">
    <property type="entry name" value="HIT_1"/>
    <property type="match status" value="1"/>
</dbReference>
<evidence type="ECO:0000259" key="4">
    <source>
        <dbReference type="PROSITE" id="PS51084"/>
    </source>
</evidence>
<dbReference type="PRINTS" id="PR00332">
    <property type="entry name" value="HISTRIAD"/>
</dbReference>
<evidence type="ECO:0000256" key="2">
    <source>
        <dbReference type="PIRSR" id="PIRSR601310-3"/>
    </source>
</evidence>
<proteinExistence type="predicted"/>
<feature type="active site" description="Tele-AMP-histidine intermediate" evidence="1">
    <location>
        <position position="99"/>
    </location>
</feature>
<keyword evidence="6" id="KW-1185">Reference proteome</keyword>
<feature type="short sequence motif" description="Histidine triad motif" evidence="2 3">
    <location>
        <begin position="97"/>
        <end position="101"/>
    </location>
</feature>
<organism evidence="5 6">
    <name type="scientific">Pseudomonas indica</name>
    <dbReference type="NCBI Taxonomy" id="137658"/>
    <lineage>
        <taxon>Bacteria</taxon>
        <taxon>Pseudomonadati</taxon>
        <taxon>Pseudomonadota</taxon>
        <taxon>Gammaproteobacteria</taxon>
        <taxon>Pseudomonadales</taxon>
        <taxon>Pseudomonadaceae</taxon>
        <taxon>Pseudomonas</taxon>
    </lineage>
</organism>
<dbReference type="GO" id="GO:0016787">
    <property type="term" value="F:hydrolase activity"/>
    <property type="evidence" value="ECO:0007669"/>
    <property type="project" value="UniProtKB-KW"/>
</dbReference>
<dbReference type="PROSITE" id="PS51084">
    <property type="entry name" value="HIT_2"/>
    <property type="match status" value="1"/>
</dbReference>
<dbReference type="Gene3D" id="3.30.428.10">
    <property type="entry name" value="HIT-like"/>
    <property type="match status" value="1"/>
</dbReference>
<dbReference type="InterPro" id="IPR036265">
    <property type="entry name" value="HIT-like_sf"/>
</dbReference>
<name>A0A1G9EH27_9PSED</name>
<evidence type="ECO:0000313" key="6">
    <source>
        <dbReference type="Proteomes" id="UP000198706"/>
    </source>
</evidence>